<comment type="caution">
    <text evidence="9">The sequence shown here is derived from an EMBL/GenBank/DDBJ whole genome shotgun (WGS) entry which is preliminary data.</text>
</comment>
<sequence>MGSVWKGDIKVAAADDQPKELDAGALFVLKSEGSWIHCGYHLTTSIVAPALLSLPYAFTFLGWAGGVFCLVIGALVTFYSYNLISRVLEHHAQMGHRHLRFRDMAYDILGPSWGRYYVGPVQFAVCYGAVVGCTLLGGQCMKAIYLLYRSDGTMKLYEFVIIFGGLMLILAQMPSFHSLRHINLISLILCLAYSACATVGSIYIGHSSKGPEKSYTLVGDTEDHVFGVFNAISIIATTYGNGIIPEIQATLAPPVKGKMFKGLCICYTVVCMTFFTVAISGYWAFGNQSDGLILSNFTVDGKALIPKWFILITNAFVILQLSAVGVVYLQPTNEVLEKTLADPKRGQYSPRNVIPRIVSRSLSVIVATTIAAMLPFFGDINSVIGAFGFLPLDFVLPAIFFNVTFNPSKKSLVFWLNVTIAAVFSILGVVGAVAAVRQISLDAKTYRLFANV</sequence>
<keyword evidence="4" id="KW-0029">Amino-acid transport</keyword>
<proteinExistence type="predicted"/>
<gene>
    <name evidence="9" type="ORF">Nepgr_012956</name>
</gene>
<dbReference type="PANTHER" id="PTHR48017">
    <property type="entry name" value="OS05G0424000 PROTEIN-RELATED"/>
    <property type="match status" value="1"/>
</dbReference>
<feature type="transmembrane region" description="Helical" evidence="7">
    <location>
        <begin position="154"/>
        <end position="171"/>
    </location>
</feature>
<feature type="transmembrane region" description="Helical" evidence="7">
    <location>
        <begin position="383"/>
        <end position="405"/>
    </location>
</feature>
<keyword evidence="6 7" id="KW-0472">Membrane</keyword>
<evidence type="ECO:0000256" key="4">
    <source>
        <dbReference type="ARBA" id="ARBA00022970"/>
    </source>
</evidence>
<accession>A0AAD3XNW0</accession>
<evidence type="ECO:0000259" key="8">
    <source>
        <dbReference type="Pfam" id="PF01490"/>
    </source>
</evidence>
<comment type="subcellular location">
    <subcellularLocation>
        <location evidence="1">Membrane</location>
    </subcellularLocation>
</comment>
<feature type="transmembrane region" description="Helical" evidence="7">
    <location>
        <begin position="124"/>
        <end position="148"/>
    </location>
</feature>
<name>A0AAD3XNW0_NEPGR</name>
<feature type="transmembrane region" description="Helical" evidence="7">
    <location>
        <begin position="60"/>
        <end position="84"/>
    </location>
</feature>
<evidence type="ECO:0000256" key="1">
    <source>
        <dbReference type="ARBA" id="ARBA00004370"/>
    </source>
</evidence>
<organism evidence="9 10">
    <name type="scientific">Nepenthes gracilis</name>
    <name type="common">Slender pitcher plant</name>
    <dbReference type="NCBI Taxonomy" id="150966"/>
    <lineage>
        <taxon>Eukaryota</taxon>
        <taxon>Viridiplantae</taxon>
        <taxon>Streptophyta</taxon>
        <taxon>Embryophyta</taxon>
        <taxon>Tracheophyta</taxon>
        <taxon>Spermatophyta</taxon>
        <taxon>Magnoliopsida</taxon>
        <taxon>eudicotyledons</taxon>
        <taxon>Gunneridae</taxon>
        <taxon>Pentapetalae</taxon>
        <taxon>Caryophyllales</taxon>
        <taxon>Nepenthaceae</taxon>
        <taxon>Nepenthes</taxon>
    </lineage>
</organism>
<dbReference type="EMBL" id="BSYO01000010">
    <property type="protein sequence ID" value="GMH11115.1"/>
    <property type="molecule type" value="Genomic_DNA"/>
</dbReference>
<reference evidence="9" key="1">
    <citation type="submission" date="2023-05" db="EMBL/GenBank/DDBJ databases">
        <title>Nepenthes gracilis genome sequencing.</title>
        <authorList>
            <person name="Fukushima K."/>
        </authorList>
    </citation>
    <scope>NUCLEOTIDE SEQUENCE</scope>
    <source>
        <strain evidence="9">SING2019-196</strain>
    </source>
</reference>
<dbReference type="Pfam" id="PF01490">
    <property type="entry name" value="Aa_trans"/>
    <property type="match status" value="1"/>
</dbReference>
<keyword evidence="5 7" id="KW-1133">Transmembrane helix</keyword>
<keyword evidence="2" id="KW-0813">Transport</keyword>
<dbReference type="InterPro" id="IPR013057">
    <property type="entry name" value="AA_transpt_TM"/>
</dbReference>
<feature type="transmembrane region" description="Helical" evidence="7">
    <location>
        <begin position="357"/>
        <end position="377"/>
    </location>
</feature>
<evidence type="ECO:0000256" key="6">
    <source>
        <dbReference type="ARBA" id="ARBA00023136"/>
    </source>
</evidence>
<evidence type="ECO:0000256" key="7">
    <source>
        <dbReference type="SAM" id="Phobius"/>
    </source>
</evidence>
<dbReference type="GO" id="GO:0016020">
    <property type="term" value="C:membrane"/>
    <property type="evidence" value="ECO:0007669"/>
    <property type="project" value="UniProtKB-SubCell"/>
</dbReference>
<evidence type="ECO:0000256" key="2">
    <source>
        <dbReference type="ARBA" id="ARBA00022448"/>
    </source>
</evidence>
<dbReference type="AlphaFoldDB" id="A0AAD3XNW0"/>
<evidence type="ECO:0000256" key="5">
    <source>
        <dbReference type="ARBA" id="ARBA00022989"/>
    </source>
</evidence>
<feature type="transmembrane region" description="Helical" evidence="7">
    <location>
        <begin position="305"/>
        <end position="329"/>
    </location>
</feature>
<dbReference type="Proteomes" id="UP001279734">
    <property type="component" value="Unassembled WGS sequence"/>
</dbReference>
<evidence type="ECO:0000313" key="10">
    <source>
        <dbReference type="Proteomes" id="UP001279734"/>
    </source>
</evidence>
<keyword evidence="10" id="KW-1185">Reference proteome</keyword>
<feature type="transmembrane region" description="Helical" evidence="7">
    <location>
        <begin position="224"/>
        <end position="244"/>
    </location>
</feature>
<protein>
    <recommendedName>
        <fullName evidence="8">Amino acid transporter transmembrane domain-containing protein</fullName>
    </recommendedName>
</protein>
<feature type="transmembrane region" description="Helical" evidence="7">
    <location>
        <begin position="183"/>
        <end position="204"/>
    </location>
</feature>
<dbReference type="GO" id="GO:0006865">
    <property type="term" value="P:amino acid transport"/>
    <property type="evidence" value="ECO:0007669"/>
    <property type="project" value="UniProtKB-KW"/>
</dbReference>
<feature type="transmembrane region" description="Helical" evidence="7">
    <location>
        <begin position="264"/>
        <end position="285"/>
    </location>
</feature>
<feature type="transmembrane region" description="Helical" evidence="7">
    <location>
        <begin position="412"/>
        <end position="436"/>
    </location>
</feature>
<evidence type="ECO:0000256" key="3">
    <source>
        <dbReference type="ARBA" id="ARBA00022692"/>
    </source>
</evidence>
<keyword evidence="3 7" id="KW-0812">Transmembrane</keyword>
<evidence type="ECO:0000313" key="9">
    <source>
        <dbReference type="EMBL" id="GMH11115.1"/>
    </source>
</evidence>
<feature type="domain" description="Amino acid transporter transmembrane" evidence="8">
    <location>
        <begin position="33"/>
        <end position="436"/>
    </location>
</feature>